<reference evidence="11 12" key="1">
    <citation type="submission" date="2020-02" db="EMBL/GenBank/DDBJ databases">
        <title>Bird 10,000 Genomes (B10K) Project - Family phase.</title>
        <authorList>
            <person name="Zhang G."/>
        </authorList>
    </citation>
    <scope>NUCLEOTIDE SEQUENCE [LARGE SCALE GENOMIC DNA]</scope>
    <source>
        <strain evidence="11">B10K-DU-001-40</strain>
        <tissue evidence="11">Muscle</tissue>
    </source>
</reference>
<dbReference type="GO" id="GO:0005634">
    <property type="term" value="C:nucleus"/>
    <property type="evidence" value="ECO:0007669"/>
    <property type="project" value="TreeGrafter"/>
</dbReference>
<keyword evidence="2" id="KW-0132">Cell division</keyword>
<dbReference type="SUPFAM" id="SSF56112">
    <property type="entry name" value="Protein kinase-like (PK-like)"/>
    <property type="match status" value="1"/>
</dbReference>
<feature type="binding site" evidence="9">
    <location>
        <position position="33"/>
    </location>
    <ligand>
        <name>ATP</name>
        <dbReference type="ChEBI" id="CHEBI:30616"/>
    </ligand>
</feature>
<dbReference type="SMART" id="SM00220">
    <property type="entry name" value="S_TKc"/>
    <property type="match status" value="1"/>
</dbReference>
<dbReference type="GO" id="GO:0051301">
    <property type="term" value="P:cell division"/>
    <property type="evidence" value="ECO:0007669"/>
    <property type="project" value="UniProtKB-KW"/>
</dbReference>
<evidence type="ECO:0000256" key="4">
    <source>
        <dbReference type="ARBA" id="ARBA00022741"/>
    </source>
</evidence>
<dbReference type="InterPro" id="IPR017441">
    <property type="entry name" value="Protein_kinase_ATP_BS"/>
</dbReference>
<dbReference type="Pfam" id="PF00069">
    <property type="entry name" value="Pkinase"/>
    <property type="match status" value="1"/>
</dbReference>
<evidence type="ECO:0000256" key="3">
    <source>
        <dbReference type="ARBA" id="ARBA00022679"/>
    </source>
</evidence>
<dbReference type="PROSITE" id="PS50011">
    <property type="entry name" value="PROTEIN_KINASE_DOM"/>
    <property type="match status" value="1"/>
</dbReference>
<feature type="non-terminal residue" evidence="11">
    <location>
        <position position="116"/>
    </location>
</feature>
<dbReference type="GO" id="GO:0007409">
    <property type="term" value="P:axonogenesis"/>
    <property type="evidence" value="ECO:0007669"/>
    <property type="project" value="TreeGrafter"/>
</dbReference>
<evidence type="ECO:0000256" key="5">
    <source>
        <dbReference type="ARBA" id="ARBA00022777"/>
    </source>
</evidence>
<sequence>MQKYEKLEKIGEGTYGTVFKAKNRETHEIVALKRVRLDDDDEGVPSSALREICLLKELKHKNIVRQGGVGGCRSPPRLHDVLHSDKKLTLVFEFCDQDLKKYFDSCNGDLDPEIVK</sequence>
<name>A0A7L4GUZ4_PODST</name>
<dbReference type="OrthoDB" id="1732493at2759"/>
<keyword evidence="1" id="KW-0723">Serine/threonine-protein kinase</keyword>
<keyword evidence="12" id="KW-1185">Reference proteome</keyword>
<dbReference type="GO" id="GO:0005524">
    <property type="term" value="F:ATP binding"/>
    <property type="evidence" value="ECO:0007669"/>
    <property type="project" value="UniProtKB-UniRule"/>
</dbReference>
<feature type="non-terminal residue" evidence="11">
    <location>
        <position position="1"/>
    </location>
</feature>
<organism evidence="11 12">
    <name type="scientific">Podargus strigoides</name>
    <name type="common">Tawny frogmouth</name>
    <name type="synonym">Caprimulgus strigoides</name>
    <dbReference type="NCBI Taxonomy" id="8905"/>
    <lineage>
        <taxon>Eukaryota</taxon>
        <taxon>Metazoa</taxon>
        <taxon>Chordata</taxon>
        <taxon>Craniata</taxon>
        <taxon>Vertebrata</taxon>
        <taxon>Euteleostomi</taxon>
        <taxon>Archelosauria</taxon>
        <taxon>Archosauria</taxon>
        <taxon>Dinosauria</taxon>
        <taxon>Saurischia</taxon>
        <taxon>Theropoda</taxon>
        <taxon>Coelurosauria</taxon>
        <taxon>Aves</taxon>
        <taxon>Neognathae</taxon>
        <taxon>Neoaves</taxon>
        <taxon>Strisores</taxon>
        <taxon>Caprimulgiformes</taxon>
        <taxon>Podargidae</taxon>
        <taxon>Podargus</taxon>
    </lineage>
</organism>
<dbReference type="GO" id="GO:0005737">
    <property type="term" value="C:cytoplasm"/>
    <property type="evidence" value="ECO:0007669"/>
    <property type="project" value="TreeGrafter"/>
</dbReference>
<evidence type="ECO:0000313" key="11">
    <source>
        <dbReference type="EMBL" id="NXX17076.1"/>
    </source>
</evidence>
<evidence type="ECO:0000256" key="8">
    <source>
        <dbReference type="ARBA" id="ARBA00041295"/>
    </source>
</evidence>
<dbReference type="InterPro" id="IPR011009">
    <property type="entry name" value="Kinase-like_dom_sf"/>
</dbReference>
<evidence type="ECO:0000313" key="12">
    <source>
        <dbReference type="Proteomes" id="UP000584326"/>
    </source>
</evidence>
<accession>A0A7L4GUZ4</accession>
<dbReference type="FunFam" id="3.30.200.20:FF:000144">
    <property type="entry name" value="Cyclin-dependent kinase 5"/>
    <property type="match status" value="1"/>
</dbReference>
<keyword evidence="4 9" id="KW-0547">Nucleotide-binding</keyword>
<comment type="caution">
    <text evidence="11">The sequence shown here is derived from an EMBL/GenBank/DDBJ whole genome shotgun (WGS) entry which is preliminary data.</text>
</comment>
<feature type="domain" description="Protein kinase" evidence="10">
    <location>
        <begin position="4"/>
        <end position="116"/>
    </location>
</feature>
<dbReference type="Gene3D" id="3.30.200.20">
    <property type="entry name" value="Phosphorylase Kinase, domain 1"/>
    <property type="match status" value="1"/>
</dbReference>
<dbReference type="PANTHER" id="PTHR24056:SF46">
    <property type="entry name" value="CYCLIN-DEPENDENT KINASE 5"/>
    <property type="match status" value="1"/>
</dbReference>
<dbReference type="EMBL" id="VZTK01016555">
    <property type="protein sequence ID" value="NXX17076.1"/>
    <property type="molecule type" value="Genomic_DNA"/>
</dbReference>
<dbReference type="Proteomes" id="UP000584326">
    <property type="component" value="Unassembled WGS sequence"/>
</dbReference>
<dbReference type="InterPro" id="IPR050108">
    <property type="entry name" value="CDK"/>
</dbReference>
<dbReference type="InterPro" id="IPR000719">
    <property type="entry name" value="Prot_kinase_dom"/>
</dbReference>
<dbReference type="GO" id="GO:0004693">
    <property type="term" value="F:cyclin-dependent protein serine/threonine kinase activity"/>
    <property type="evidence" value="ECO:0007669"/>
    <property type="project" value="TreeGrafter"/>
</dbReference>
<evidence type="ECO:0000256" key="2">
    <source>
        <dbReference type="ARBA" id="ARBA00022618"/>
    </source>
</evidence>
<evidence type="ECO:0000256" key="6">
    <source>
        <dbReference type="ARBA" id="ARBA00022840"/>
    </source>
</evidence>
<evidence type="ECO:0000256" key="1">
    <source>
        <dbReference type="ARBA" id="ARBA00022527"/>
    </source>
</evidence>
<keyword evidence="5 11" id="KW-0418">Kinase</keyword>
<evidence type="ECO:0000256" key="7">
    <source>
        <dbReference type="ARBA" id="ARBA00023306"/>
    </source>
</evidence>
<keyword evidence="3" id="KW-0808">Transferase</keyword>
<proteinExistence type="predicted"/>
<dbReference type="PROSITE" id="PS00107">
    <property type="entry name" value="PROTEIN_KINASE_ATP"/>
    <property type="match status" value="1"/>
</dbReference>
<evidence type="ECO:0000259" key="10">
    <source>
        <dbReference type="PROSITE" id="PS50011"/>
    </source>
</evidence>
<evidence type="ECO:0000256" key="9">
    <source>
        <dbReference type="PROSITE-ProRule" id="PRU10141"/>
    </source>
</evidence>
<gene>
    <name evidence="11" type="primary">Cdk5_1</name>
    <name evidence="11" type="ORF">PODSTR_R12088</name>
</gene>
<dbReference type="AlphaFoldDB" id="A0A7L4GUZ4"/>
<keyword evidence="7" id="KW-0131">Cell cycle</keyword>
<protein>
    <recommendedName>
        <fullName evidence="8">Cell division protein kinase 5</fullName>
    </recommendedName>
</protein>
<dbReference type="GO" id="GO:0051402">
    <property type="term" value="P:neuron apoptotic process"/>
    <property type="evidence" value="ECO:0007669"/>
    <property type="project" value="TreeGrafter"/>
</dbReference>
<dbReference type="PANTHER" id="PTHR24056">
    <property type="entry name" value="CELL DIVISION PROTEIN KINASE"/>
    <property type="match status" value="1"/>
</dbReference>
<keyword evidence="6 9" id="KW-0067">ATP-binding</keyword>
<dbReference type="GO" id="GO:0048489">
    <property type="term" value="P:synaptic vesicle transport"/>
    <property type="evidence" value="ECO:0007669"/>
    <property type="project" value="TreeGrafter"/>
</dbReference>